<dbReference type="SMART" id="SM00448">
    <property type="entry name" value="REC"/>
    <property type="match status" value="1"/>
</dbReference>
<keyword evidence="3" id="KW-0804">Transcription</keyword>
<evidence type="ECO:0000256" key="1">
    <source>
        <dbReference type="ARBA" id="ARBA00022553"/>
    </source>
</evidence>
<evidence type="ECO:0000256" key="4">
    <source>
        <dbReference type="PROSITE-ProRule" id="PRU00169"/>
    </source>
</evidence>
<protein>
    <submittedName>
        <fullName evidence="6">Response regulator</fullName>
    </submittedName>
</protein>
<name>A0A6M1ST92_9HYPH</name>
<dbReference type="InterPro" id="IPR011006">
    <property type="entry name" value="CheY-like_superfamily"/>
</dbReference>
<dbReference type="Proteomes" id="UP000474802">
    <property type="component" value="Unassembled WGS sequence"/>
</dbReference>
<comment type="caution">
    <text evidence="6">The sequence shown here is derived from an EMBL/GenBank/DDBJ whole genome shotgun (WGS) entry which is preliminary data.</text>
</comment>
<gene>
    <name evidence="6" type="ORF">G5575_13805</name>
</gene>
<reference evidence="6 7" key="1">
    <citation type="submission" date="2020-02" db="EMBL/GenBank/DDBJ databases">
        <authorList>
            <person name="Khan S.A."/>
            <person name="Jeon C.O."/>
            <person name="Chun B.H."/>
        </authorList>
    </citation>
    <scope>NUCLEOTIDE SEQUENCE [LARGE SCALE GENOMIC DNA]</scope>
    <source>
        <strain evidence="6 7">H239</strain>
    </source>
</reference>
<dbReference type="InterPro" id="IPR001789">
    <property type="entry name" value="Sig_transdc_resp-reg_receiver"/>
</dbReference>
<evidence type="ECO:0000313" key="7">
    <source>
        <dbReference type="Proteomes" id="UP000474802"/>
    </source>
</evidence>
<dbReference type="PANTHER" id="PTHR44591:SF3">
    <property type="entry name" value="RESPONSE REGULATORY DOMAIN-CONTAINING PROTEIN"/>
    <property type="match status" value="1"/>
</dbReference>
<organism evidence="6 7">
    <name type="scientific">Devosia aurantiaca</name>
    <dbReference type="NCBI Taxonomy" id="2714858"/>
    <lineage>
        <taxon>Bacteria</taxon>
        <taxon>Pseudomonadati</taxon>
        <taxon>Pseudomonadota</taxon>
        <taxon>Alphaproteobacteria</taxon>
        <taxon>Hyphomicrobiales</taxon>
        <taxon>Devosiaceae</taxon>
        <taxon>Devosia</taxon>
    </lineage>
</organism>
<dbReference type="Pfam" id="PF00072">
    <property type="entry name" value="Response_reg"/>
    <property type="match status" value="1"/>
</dbReference>
<keyword evidence="2" id="KW-0805">Transcription regulation</keyword>
<dbReference type="GO" id="GO:0000160">
    <property type="term" value="P:phosphorelay signal transduction system"/>
    <property type="evidence" value="ECO:0007669"/>
    <property type="project" value="InterPro"/>
</dbReference>
<dbReference type="AlphaFoldDB" id="A0A6M1ST92"/>
<dbReference type="PROSITE" id="PS50110">
    <property type="entry name" value="RESPONSE_REGULATORY"/>
    <property type="match status" value="1"/>
</dbReference>
<feature type="domain" description="Response regulatory" evidence="5">
    <location>
        <begin position="1"/>
        <end position="113"/>
    </location>
</feature>
<dbReference type="Gene3D" id="3.40.50.2300">
    <property type="match status" value="1"/>
</dbReference>
<evidence type="ECO:0000256" key="2">
    <source>
        <dbReference type="ARBA" id="ARBA00023015"/>
    </source>
</evidence>
<dbReference type="EMBL" id="JAALFG010000003">
    <property type="protein sequence ID" value="NGP18582.1"/>
    <property type="molecule type" value="Genomic_DNA"/>
</dbReference>
<evidence type="ECO:0000313" key="6">
    <source>
        <dbReference type="EMBL" id="NGP18582.1"/>
    </source>
</evidence>
<feature type="modified residue" description="4-aspartylphosphate" evidence="4">
    <location>
        <position position="49"/>
    </location>
</feature>
<accession>A0A6M1ST92</accession>
<keyword evidence="7" id="KW-1185">Reference proteome</keyword>
<keyword evidence="1 4" id="KW-0597">Phosphoprotein</keyword>
<sequence>MADDDVFIRMDAAEILQNAGFRVYEAASVNEAFAILLEAGNAIQLLFTDVQMPPGELNGFDLARRCSSDWPHIKILVSSGQIRPQPGDMPDGAVFISKPFTPEVIYERLQVLLPDGQKPEPLKVSHKSHSS</sequence>
<reference evidence="6 7" key="2">
    <citation type="submission" date="2020-03" db="EMBL/GenBank/DDBJ databases">
        <title>Devosia chinhatensis sp. nov., isolated from a hexachlorocyclohexane (HCH) dump site in India.</title>
        <authorList>
            <person name="Kumar M."/>
            <person name="Lal R."/>
        </authorList>
    </citation>
    <scope>NUCLEOTIDE SEQUENCE [LARGE SCALE GENOMIC DNA]</scope>
    <source>
        <strain evidence="6 7">H239</strain>
    </source>
</reference>
<dbReference type="PANTHER" id="PTHR44591">
    <property type="entry name" value="STRESS RESPONSE REGULATOR PROTEIN 1"/>
    <property type="match status" value="1"/>
</dbReference>
<dbReference type="SUPFAM" id="SSF52172">
    <property type="entry name" value="CheY-like"/>
    <property type="match status" value="1"/>
</dbReference>
<dbReference type="InterPro" id="IPR050595">
    <property type="entry name" value="Bact_response_regulator"/>
</dbReference>
<evidence type="ECO:0000256" key="3">
    <source>
        <dbReference type="ARBA" id="ARBA00023163"/>
    </source>
</evidence>
<proteinExistence type="predicted"/>
<evidence type="ECO:0000259" key="5">
    <source>
        <dbReference type="PROSITE" id="PS50110"/>
    </source>
</evidence>